<organism evidence="3 4">
    <name type="scientific">Candidatus Cryptobacteroides excrementavium</name>
    <dbReference type="NCBI Taxonomy" id="2840759"/>
    <lineage>
        <taxon>Bacteria</taxon>
        <taxon>Pseudomonadati</taxon>
        <taxon>Bacteroidota</taxon>
        <taxon>Bacteroidia</taxon>
        <taxon>Bacteroidales</taxon>
        <taxon>Candidatus Cryptobacteroides</taxon>
    </lineage>
</organism>
<feature type="chain" id="PRO_5039391283" evidence="2">
    <location>
        <begin position="22"/>
        <end position="1044"/>
    </location>
</feature>
<feature type="signal peptide" evidence="2">
    <location>
        <begin position="1"/>
        <end position="21"/>
    </location>
</feature>
<name>A0A9D9J2N8_9BACT</name>
<dbReference type="AlphaFoldDB" id="A0A9D9J2N8"/>
<protein>
    <submittedName>
        <fullName evidence="3">PD40 domain-containing protein</fullName>
    </submittedName>
</protein>
<accession>A0A9D9J2N8</accession>
<dbReference type="PANTHER" id="PTHR36842">
    <property type="entry name" value="PROTEIN TOLB HOMOLOG"/>
    <property type="match status" value="1"/>
</dbReference>
<evidence type="ECO:0000313" key="3">
    <source>
        <dbReference type="EMBL" id="MBO8485379.1"/>
    </source>
</evidence>
<gene>
    <name evidence="3" type="ORF">IAB78_03025</name>
</gene>
<comment type="caution">
    <text evidence="3">The sequence shown here is derived from an EMBL/GenBank/DDBJ whole genome shotgun (WGS) entry which is preliminary data.</text>
</comment>
<dbReference type="InterPro" id="IPR011659">
    <property type="entry name" value="WD40"/>
</dbReference>
<proteinExistence type="inferred from homology"/>
<dbReference type="Gene3D" id="2.120.10.30">
    <property type="entry name" value="TolB, C-terminal domain"/>
    <property type="match status" value="1"/>
</dbReference>
<dbReference type="PANTHER" id="PTHR36842:SF1">
    <property type="entry name" value="PROTEIN TOLB"/>
    <property type="match status" value="1"/>
</dbReference>
<keyword evidence="2" id="KW-0732">Signal</keyword>
<evidence type="ECO:0000313" key="4">
    <source>
        <dbReference type="Proteomes" id="UP000823750"/>
    </source>
</evidence>
<evidence type="ECO:0000256" key="1">
    <source>
        <dbReference type="ARBA" id="ARBA00009820"/>
    </source>
</evidence>
<dbReference type="Proteomes" id="UP000823750">
    <property type="component" value="Unassembled WGS sequence"/>
</dbReference>
<comment type="similarity">
    <text evidence="1">Belongs to the TolB family.</text>
</comment>
<dbReference type="InterPro" id="IPR011042">
    <property type="entry name" value="6-blade_b-propeller_TolB-like"/>
</dbReference>
<reference evidence="3" key="1">
    <citation type="submission" date="2020-10" db="EMBL/GenBank/DDBJ databases">
        <authorList>
            <person name="Gilroy R."/>
        </authorList>
    </citation>
    <scope>NUCLEOTIDE SEQUENCE</scope>
    <source>
        <strain evidence="3">B2-16538</strain>
    </source>
</reference>
<dbReference type="EMBL" id="JADILX010000052">
    <property type="protein sequence ID" value="MBO8485379.1"/>
    <property type="molecule type" value="Genomic_DNA"/>
</dbReference>
<reference evidence="3" key="2">
    <citation type="journal article" date="2021" name="PeerJ">
        <title>Extensive microbial diversity within the chicken gut microbiome revealed by metagenomics and culture.</title>
        <authorList>
            <person name="Gilroy R."/>
            <person name="Ravi A."/>
            <person name="Getino M."/>
            <person name="Pursley I."/>
            <person name="Horton D.L."/>
            <person name="Alikhan N.F."/>
            <person name="Baker D."/>
            <person name="Gharbi K."/>
            <person name="Hall N."/>
            <person name="Watson M."/>
            <person name="Adriaenssens E.M."/>
            <person name="Foster-Nyarko E."/>
            <person name="Jarju S."/>
            <person name="Secka A."/>
            <person name="Antonio M."/>
            <person name="Oren A."/>
            <person name="Chaudhuri R.R."/>
            <person name="La Ragione R."/>
            <person name="Hildebrand F."/>
            <person name="Pallen M.J."/>
        </authorList>
    </citation>
    <scope>NUCLEOTIDE SEQUENCE</scope>
    <source>
        <strain evidence="3">B2-16538</strain>
    </source>
</reference>
<dbReference type="SUPFAM" id="SSF69304">
    <property type="entry name" value="Tricorn protease N-terminal domain"/>
    <property type="match status" value="1"/>
</dbReference>
<evidence type="ECO:0000256" key="2">
    <source>
        <dbReference type="SAM" id="SignalP"/>
    </source>
</evidence>
<sequence>MKRFRLFFIFAALIIPLHSHAQFYSLGDDPGHVKWYSIDSPEYRIIYPEGLDSLAKVYGRLLEKYRIPVSRSAGYVPGEMTSRRMPVILHPYNAMSNGSVAWAPMRMDLFTSPEASGAEAMPWEKMLAIHESRHVAQMQFGMSHALRPFNWIFGEMFTGAMAGIYPCRWLMEGDAVVAETALTEAGRGRSADFLNYFMPAFDSGDFRTWDRWRYGSYRHYTPDHYAVGYMAISGLRYMSSDPGFTGTYLHYAARRPYDPLSYWKISRSLTGKGFRDAFDESMKTYHGIWSMEKERRRPFTPSIQMVKTPRRHIEYSELIATDSTLYALKEGLGKSRVMVMLDKDGKEHHVTSFGNISGPLSMSQDRIWWSEYVSDKRWSLKVSSVIMYYDLRTGKKRSFTRSGKRFCPSISPDGQSLMTISYPLHGGSEIEVFSIRSGKCVAAAVMPDSLQVTEAVWLGDRIYAAGISEHGYGLYSIQDFTSGGLPDTGTDAVARKTSPAMTQELGPEPVKITRLHVNGGDILFTSDKNGVNELYRYSPQTRRLYQMTSTEYGAEGFAFSPDRKKLYFSASSAAGKIIRCSDTADLLEKETSFEDIHRYVIPDALSAQEKELAETDSVCTGKAYTGKQNLPQGETVFSEPERYRKFPHLFHIHSWAPLYVDVDDIMSMSYDDYDQSVTLGATAILQNSLGTMKGSLGYSAHKDPYDFSMWRHSGHASLTYSGLYPVIEASVDFNDRAARNYGFNGYIMPDRQSWLLYMTGTASAKPFVQGNLSVYIPFNLSSGGWSRGIIPQVSYSISNDIYSTGTVFYNLQQIGEDLLNPVFDSYTPGKRVLDQRLSGSVRAYVMRPAAHSEIYPDLGIGMEAGAVFYPGMTDWFSPAGYLYLYGYLPGITDTQGLRITATYQKQLNKEARYSTRLVNTLPRGFVFAGDLADVIAGKPGSAKFTADYAIPVHLGDFSITSAFYVKRAVVTPHFDWTIFNGGGLYSAGITAQIEFGCFFWIGAPVSIGLTYSWNGGPSFESLAAENISMNRYYIGPAFSFSLPY</sequence>
<dbReference type="Pfam" id="PF07676">
    <property type="entry name" value="PD40"/>
    <property type="match status" value="2"/>
</dbReference>